<dbReference type="PANTHER" id="PTHR13379">
    <property type="entry name" value="UNCHARACTERIZED DUF1308"/>
    <property type="match status" value="1"/>
</dbReference>
<feature type="region of interest" description="Disordered" evidence="1">
    <location>
        <begin position="336"/>
        <end position="366"/>
    </location>
</feature>
<dbReference type="Proteomes" id="UP001345013">
    <property type="component" value="Unassembled WGS sequence"/>
</dbReference>
<evidence type="ECO:0000313" key="3">
    <source>
        <dbReference type="Proteomes" id="UP001345013"/>
    </source>
</evidence>
<keyword evidence="3" id="KW-1185">Reference proteome</keyword>
<reference evidence="2 3" key="1">
    <citation type="submission" date="2023-08" db="EMBL/GenBank/DDBJ databases">
        <title>Black Yeasts Isolated from many extreme environments.</title>
        <authorList>
            <person name="Coleine C."/>
            <person name="Stajich J.E."/>
            <person name="Selbmann L."/>
        </authorList>
    </citation>
    <scope>NUCLEOTIDE SEQUENCE [LARGE SCALE GENOMIC DNA]</scope>
    <source>
        <strain evidence="2 3">CCFEE 5885</strain>
    </source>
</reference>
<feature type="region of interest" description="Disordered" evidence="1">
    <location>
        <begin position="231"/>
        <end position="253"/>
    </location>
</feature>
<feature type="region of interest" description="Disordered" evidence="1">
    <location>
        <begin position="69"/>
        <end position="88"/>
    </location>
</feature>
<protein>
    <submittedName>
        <fullName evidence="2">Uncharacterized protein</fullName>
    </submittedName>
</protein>
<evidence type="ECO:0000313" key="2">
    <source>
        <dbReference type="EMBL" id="KAK5092645.1"/>
    </source>
</evidence>
<proteinExistence type="predicted"/>
<feature type="compositionally biased region" description="Basic and acidic residues" evidence="1">
    <location>
        <begin position="339"/>
        <end position="359"/>
    </location>
</feature>
<organism evidence="2 3">
    <name type="scientific">Lithohypha guttulata</name>
    <dbReference type="NCBI Taxonomy" id="1690604"/>
    <lineage>
        <taxon>Eukaryota</taxon>
        <taxon>Fungi</taxon>
        <taxon>Dikarya</taxon>
        <taxon>Ascomycota</taxon>
        <taxon>Pezizomycotina</taxon>
        <taxon>Eurotiomycetes</taxon>
        <taxon>Chaetothyriomycetidae</taxon>
        <taxon>Chaetothyriales</taxon>
        <taxon>Trichomeriaceae</taxon>
        <taxon>Lithohypha</taxon>
    </lineage>
</organism>
<feature type="region of interest" description="Disordered" evidence="1">
    <location>
        <begin position="123"/>
        <end position="181"/>
    </location>
</feature>
<accession>A0ABR0KA73</accession>
<gene>
    <name evidence="2" type="ORF">LTR24_004981</name>
</gene>
<feature type="compositionally biased region" description="Low complexity" evidence="1">
    <location>
        <begin position="146"/>
        <end position="155"/>
    </location>
</feature>
<comment type="caution">
    <text evidence="2">The sequence shown here is derived from an EMBL/GenBank/DDBJ whole genome shotgun (WGS) entry which is preliminary data.</text>
</comment>
<feature type="compositionally biased region" description="Low complexity" evidence="1">
    <location>
        <begin position="75"/>
        <end position="87"/>
    </location>
</feature>
<dbReference type="EMBL" id="JAVRRG010000054">
    <property type="protein sequence ID" value="KAK5092645.1"/>
    <property type="molecule type" value="Genomic_DNA"/>
</dbReference>
<evidence type="ECO:0000256" key="1">
    <source>
        <dbReference type="SAM" id="MobiDB-lite"/>
    </source>
</evidence>
<sequence length="565" mass="62579">MDTEIANLYHHLSNQAQTLLTELEAFKQHIQSHPQGHPQASRPDSGLNLNKFRADVARETKQLEHNASILQSASNNTNTQPPTNGTTIHQIRSSNITHLASIWHEVKRNKGVTGIRKQVRYTLNPSLPPSASAGNSVSKPTPPPTSKWTSTSTSKQNSAARQRSKIYHDRQAEAQRNGIDEFRIPRSDREHVTVDICAVHGAKWIKVFTKNQRWLVMDLAREGLVDLRAESEGEDGDGHVERGHGGDTAHSHADVNGKSIMRREALALELELELEELKLVKMAREFLTAARTTRVGQQHRHPKVYFVLPKIERGVSSDVDAVLQYIEDIGITVTTATADQHEQRDHRPEDPDHDPDHDQPTAPTPDLHLTFRHVLTPPPLTPPSQTLNIDTTLLIALISDISHLSLSTIMIPTHYNGRASKTDILAQMASEDVDPLLPGHIYPVLRGRKLVCTRAAERHLRGIVGVMGSERETARSCVLFGGDGGRDPASVRGEFGRNSVHGVPEDLMLPIEVVEDGSEDLLLVERPSLLDAEVMRRVADQPRLSGLNRRVLCLLSIPVTSAGQV</sequence>
<name>A0ABR0KA73_9EURO</name>
<feature type="compositionally biased region" description="Basic and acidic residues" evidence="1">
    <location>
        <begin position="166"/>
        <end position="181"/>
    </location>
</feature>
<dbReference type="PANTHER" id="PTHR13379:SF0">
    <property type="entry name" value="UPF0415 PROTEIN C7ORF25"/>
    <property type="match status" value="1"/>
</dbReference>